<dbReference type="EMBL" id="GGEC01080841">
    <property type="protein sequence ID" value="MBX61325.1"/>
    <property type="molecule type" value="Transcribed_RNA"/>
</dbReference>
<evidence type="ECO:0000313" key="1">
    <source>
        <dbReference type="EMBL" id="MBX61325.1"/>
    </source>
</evidence>
<name>A0A2P2Q2Z1_RHIMU</name>
<organism evidence="1">
    <name type="scientific">Rhizophora mucronata</name>
    <name type="common">Asiatic mangrove</name>
    <dbReference type="NCBI Taxonomy" id="61149"/>
    <lineage>
        <taxon>Eukaryota</taxon>
        <taxon>Viridiplantae</taxon>
        <taxon>Streptophyta</taxon>
        <taxon>Embryophyta</taxon>
        <taxon>Tracheophyta</taxon>
        <taxon>Spermatophyta</taxon>
        <taxon>Magnoliopsida</taxon>
        <taxon>eudicotyledons</taxon>
        <taxon>Gunneridae</taxon>
        <taxon>Pentapetalae</taxon>
        <taxon>rosids</taxon>
        <taxon>fabids</taxon>
        <taxon>Malpighiales</taxon>
        <taxon>Rhizophoraceae</taxon>
        <taxon>Rhizophora</taxon>
    </lineage>
</organism>
<accession>A0A2P2Q2Z1</accession>
<reference evidence="1" key="1">
    <citation type="submission" date="2018-02" db="EMBL/GenBank/DDBJ databases">
        <title>Rhizophora mucronata_Transcriptome.</title>
        <authorList>
            <person name="Meera S.P."/>
            <person name="Sreeshan A."/>
            <person name="Augustine A."/>
        </authorList>
    </citation>
    <scope>NUCLEOTIDE SEQUENCE</scope>
    <source>
        <tissue evidence="1">Leaf</tissue>
    </source>
</reference>
<sequence length="40" mass="4211">MLENQSSCQTSRGGLSQGICGMCCKEKALKVAFLSLALGF</sequence>
<protein>
    <submittedName>
        <fullName evidence="1">Uncharacterized protein</fullName>
    </submittedName>
</protein>
<proteinExistence type="predicted"/>
<dbReference type="AlphaFoldDB" id="A0A2P2Q2Z1"/>